<dbReference type="GO" id="GO:0005886">
    <property type="term" value="C:plasma membrane"/>
    <property type="evidence" value="ECO:0007669"/>
    <property type="project" value="UniProtKB-SubCell"/>
</dbReference>
<feature type="domain" description="ABC transmembrane type-1" evidence="6">
    <location>
        <begin position="36"/>
        <end position="308"/>
    </location>
</feature>
<keyword evidence="2 5" id="KW-0812">Transmembrane</keyword>
<protein>
    <submittedName>
        <fullName evidence="7">ABC-type multidrug transport system fused ATPase/permease subunit</fullName>
    </submittedName>
</protein>
<dbReference type="Gene3D" id="1.20.1560.10">
    <property type="entry name" value="ABC transporter type 1, transmembrane domain"/>
    <property type="match status" value="1"/>
</dbReference>
<evidence type="ECO:0000256" key="4">
    <source>
        <dbReference type="ARBA" id="ARBA00023136"/>
    </source>
</evidence>
<name>A0A839U9P9_9HYPH</name>
<evidence type="ECO:0000313" key="7">
    <source>
        <dbReference type="EMBL" id="MBB3146695.1"/>
    </source>
</evidence>
<proteinExistence type="predicted"/>
<dbReference type="InterPro" id="IPR011527">
    <property type="entry name" value="ABC1_TM_dom"/>
</dbReference>
<evidence type="ECO:0000259" key="6">
    <source>
        <dbReference type="PROSITE" id="PS50929"/>
    </source>
</evidence>
<dbReference type="InterPro" id="IPR036640">
    <property type="entry name" value="ABC1_TM_sf"/>
</dbReference>
<evidence type="ECO:0000313" key="8">
    <source>
        <dbReference type="Proteomes" id="UP000554520"/>
    </source>
</evidence>
<evidence type="ECO:0000256" key="3">
    <source>
        <dbReference type="ARBA" id="ARBA00022989"/>
    </source>
</evidence>
<keyword evidence="8" id="KW-1185">Reference proteome</keyword>
<evidence type="ECO:0000256" key="5">
    <source>
        <dbReference type="SAM" id="Phobius"/>
    </source>
</evidence>
<feature type="transmembrane region" description="Helical" evidence="5">
    <location>
        <begin position="33"/>
        <end position="51"/>
    </location>
</feature>
<feature type="transmembrane region" description="Helical" evidence="5">
    <location>
        <begin position="72"/>
        <end position="93"/>
    </location>
</feature>
<dbReference type="EMBL" id="JACHXN010000009">
    <property type="protein sequence ID" value="MBB3146695.1"/>
    <property type="molecule type" value="Genomic_DNA"/>
</dbReference>
<sequence>MPTFTNSLWLNTVFPAKLMPETLLLFVRRFSSWHQIALAAMSILIFLLDAAPLEIQRRIVNGAVKGGDYRPILALSLIYIGLALTQGFIKLLMNIYRSWVGEKAVRSLRLTVQTLTSRMPLDRAGAEDVGIETSMMLAEADAIGGFVGVYTSEPLLQGGLLLTVAGYMVYIQPSMALVALVMITPQLIFVPLIQAAINRRVTMRIKTMRAVSGGIIWDDVDGQLPEELQGQRIDDIFSLNMGIFELKFSMNFLMNLLNQIGTASVLGIGGWFVVSGQTEVGTVVAFLSGLSRISEPWSELVNWFRDLTVTGAKYHLIASAIRDIDTHRVHLLARDHEQANAEAMIARFPGR</sequence>
<comment type="caution">
    <text evidence="7">The sequence shown here is derived from an EMBL/GenBank/DDBJ whole genome shotgun (WGS) entry which is preliminary data.</text>
</comment>
<reference evidence="7 8" key="1">
    <citation type="submission" date="2020-08" db="EMBL/GenBank/DDBJ databases">
        <title>Genomic Encyclopedia of Type Strains, Phase III (KMG-III): the genomes of soil and plant-associated and newly described type strains.</title>
        <authorList>
            <person name="Whitman W."/>
        </authorList>
    </citation>
    <scope>NUCLEOTIDE SEQUENCE [LARGE SCALE GENOMIC DNA]</scope>
    <source>
        <strain evidence="7 8">CECT 7015</strain>
    </source>
</reference>
<gene>
    <name evidence="7" type="ORF">FHS21_003111</name>
</gene>
<feature type="transmembrane region" description="Helical" evidence="5">
    <location>
        <begin position="175"/>
        <end position="197"/>
    </location>
</feature>
<keyword evidence="4 5" id="KW-0472">Membrane</keyword>
<evidence type="ECO:0000256" key="2">
    <source>
        <dbReference type="ARBA" id="ARBA00022692"/>
    </source>
</evidence>
<dbReference type="RefSeq" id="WP_183662481.1">
    <property type="nucleotide sequence ID" value="NZ_JACHXN010000009.1"/>
</dbReference>
<evidence type="ECO:0000256" key="1">
    <source>
        <dbReference type="ARBA" id="ARBA00004651"/>
    </source>
</evidence>
<accession>A0A839U9P9</accession>
<dbReference type="GO" id="GO:0140359">
    <property type="term" value="F:ABC-type transporter activity"/>
    <property type="evidence" value="ECO:0007669"/>
    <property type="project" value="InterPro"/>
</dbReference>
<dbReference type="Proteomes" id="UP000554520">
    <property type="component" value="Unassembled WGS sequence"/>
</dbReference>
<dbReference type="SUPFAM" id="SSF90123">
    <property type="entry name" value="ABC transporter transmembrane region"/>
    <property type="match status" value="1"/>
</dbReference>
<dbReference type="PROSITE" id="PS50929">
    <property type="entry name" value="ABC_TM1F"/>
    <property type="match status" value="1"/>
</dbReference>
<dbReference type="Pfam" id="PF00664">
    <property type="entry name" value="ABC_membrane"/>
    <property type="match status" value="1"/>
</dbReference>
<organism evidence="7 8">
    <name type="scientific">Phyllobacterium trifolii</name>
    <dbReference type="NCBI Taxonomy" id="300193"/>
    <lineage>
        <taxon>Bacteria</taxon>
        <taxon>Pseudomonadati</taxon>
        <taxon>Pseudomonadota</taxon>
        <taxon>Alphaproteobacteria</taxon>
        <taxon>Hyphomicrobiales</taxon>
        <taxon>Phyllobacteriaceae</taxon>
        <taxon>Phyllobacterium</taxon>
    </lineage>
</organism>
<dbReference type="CDD" id="cd07346">
    <property type="entry name" value="ABC_6TM_exporters"/>
    <property type="match status" value="1"/>
</dbReference>
<dbReference type="GO" id="GO:0005524">
    <property type="term" value="F:ATP binding"/>
    <property type="evidence" value="ECO:0007669"/>
    <property type="project" value="InterPro"/>
</dbReference>
<comment type="subcellular location">
    <subcellularLocation>
        <location evidence="1">Cell membrane</location>
        <topology evidence="1">Multi-pass membrane protein</topology>
    </subcellularLocation>
</comment>
<dbReference type="AlphaFoldDB" id="A0A839U9P9"/>
<keyword evidence="3 5" id="KW-1133">Transmembrane helix</keyword>